<sequence length="563" mass="64751">MSFAPDPTAQGKSPTSFNNATDHESSWTSGRSKRSLADTMPIKLYIRIEYAAGDTSNLVFVKTKHNLANHNLPVDAPVNYLFRDTVMKDVGEFVMYQDLGSSSAIVYFEKLKAIFGVCGSGYYIQGYPLEWHHSGNTEGVVASPYLVKTEGPFFSEMDQSNEQMMNPQAGPSTLPESVENISKYKDYNICNTVDTNSKYDRQIKICKNKSSVIFVVGDSSDEMNIEWDNKQKLTEYYLETLVFISKGITEIYCNVFKDDCINEIIRYYLVYFNAVDLFFQQLRSHGMRICINIAKIVFEDGILTSFDFLNQRDEVQFTDLMSQLPTYLEEHSTEYPPDSFDHVFIVTERSIMLDETTSARALTKSGDDLILARAGKKFHEAVPFTVIRAENFYSGYSRAAEEISQASSSYYNTILDKFEERNFQIANVQFLHNEHSISHSLFSFSPNIDQLEYIVIRLEWNQNSLNQFKVFFSKNPNRVFYRNKPRSLLPPGPHVLISPNAQCKCFENDHHRKGLYHSTSYVRSNKCLEHLQCNKKGIKELYQIPIWPFDGTLCSSQKVQYNY</sequence>
<dbReference type="Proteomes" id="UP001168990">
    <property type="component" value="Unassembled WGS sequence"/>
</dbReference>
<evidence type="ECO:0000313" key="3">
    <source>
        <dbReference type="Proteomes" id="UP001168990"/>
    </source>
</evidence>
<feature type="region of interest" description="Disordered" evidence="1">
    <location>
        <begin position="1"/>
        <end position="32"/>
    </location>
</feature>
<proteinExistence type="predicted"/>
<protein>
    <submittedName>
        <fullName evidence="2">Uncharacterized protein</fullName>
    </submittedName>
</protein>
<name>A0AA39C9W6_9HYME</name>
<feature type="compositionally biased region" description="Polar residues" evidence="1">
    <location>
        <begin position="10"/>
        <end position="30"/>
    </location>
</feature>
<gene>
    <name evidence="2" type="ORF">PV328_007592</name>
</gene>
<comment type="caution">
    <text evidence="2">The sequence shown here is derived from an EMBL/GenBank/DDBJ whole genome shotgun (WGS) entry which is preliminary data.</text>
</comment>
<keyword evidence="3" id="KW-1185">Reference proteome</keyword>
<dbReference type="AlphaFoldDB" id="A0AA39C9W6"/>
<evidence type="ECO:0000313" key="2">
    <source>
        <dbReference type="EMBL" id="KAK0160160.1"/>
    </source>
</evidence>
<reference evidence="2" key="1">
    <citation type="journal article" date="2023" name="bioRxiv">
        <title>Scaffold-level genome assemblies of two parasitoid biocontrol wasps reveal the parthenogenesis mechanism and an associated novel virus.</title>
        <authorList>
            <person name="Inwood S."/>
            <person name="Skelly J."/>
            <person name="Guhlin J."/>
            <person name="Harrop T."/>
            <person name="Goldson S."/>
            <person name="Dearden P."/>
        </authorList>
    </citation>
    <scope>NUCLEOTIDE SEQUENCE</scope>
    <source>
        <strain evidence="2">Irish</strain>
        <tissue evidence="2">Whole body</tissue>
    </source>
</reference>
<dbReference type="EMBL" id="JAQQBS010001423">
    <property type="protein sequence ID" value="KAK0160160.1"/>
    <property type="molecule type" value="Genomic_DNA"/>
</dbReference>
<accession>A0AA39C9W6</accession>
<evidence type="ECO:0000256" key="1">
    <source>
        <dbReference type="SAM" id="MobiDB-lite"/>
    </source>
</evidence>
<organism evidence="2 3">
    <name type="scientific">Microctonus aethiopoides</name>
    <dbReference type="NCBI Taxonomy" id="144406"/>
    <lineage>
        <taxon>Eukaryota</taxon>
        <taxon>Metazoa</taxon>
        <taxon>Ecdysozoa</taxon>
        <taxon>Arthropoda</taxon>
        <taxon>Hexapoda</taxon>
        <taxon>Insecta</taxon>
        <taxon>Pterygota</taxon>
        <taxon>Neoptera</taxon>
        <taxon>Endopterygota</taxon>
        <taxon>Hymenoptera</taxon>
        <taxon>Apocrita</taxon>
        <taxon>Ichneumonoidea</taxon>
        <taxon>Braconidae</taxon>
        <taxon>Euphorinae</taxon>
        <taxon>Microctonus</taxon>
    </lineage>
</organism>
<reference evidence="2" key="2">
    <citation type="submission" date="2023-03" db="EMBL/GenBank/DDBJ databases">
        <authorList>
            <person name="Inwood S.N."/>
            <person name="Skelly J.G."/>
            <person name="Guhlin J."/>
            <person name="Harrop T.W.R."/>
            <person name="Goldson S.G."/>
            <person name="Dearden P.K."/>
        </authorList>
    </citation>
    <scope>NUCLEOTIDE SEQUENCE</scope>
    <source>
        <strain evidence="2">Irish</strain>
        <tissue evidence="2">Whole body</tissue>
    </source>
</reference>